<dbReference type="AlphaFoldDB" id="A0A9Q3FJ26"/>
<comment type="caution">
    <text evidence="2">The sequence shown here is derived from an EMBL/GenBank/DDBJ whole genome shotgun (WGS) entry which is preliminary data.</text>
</comment>
<evidence type="ECO:0000313" key="2">
    <source>
        <dbReference type="EMBL" id="MBW0540948.1"/>
    </source>
</evidence>
<name>A0A9Q3FJ26_9BASI</name>
<evidence type="ECO:0000313" key="3">
    <source>
        <dbReference type="Proteomes" id="UP000765509"/>
    </source>
</evidence>
<dbReference type="EMBL" id="AVOT02045621">
    <property type="protein sequence ID" value="MBW0540948.1"/>
    <property type="molecule type" value="Genomic_DNA"/>
</dbReference>
<protein>
    <submittedName>
        <fullName evidence="2">Uncharacterized protein</fullName>
    </submittedName>
</protein>
<evidence type="ECO:0000256" key="1">
    <source>
        <dbReference type="SAM" id="MobiDB-lite"/>
    </source>
</evidence>
<keyword evidence="3" id="KW-1185">Reference proteome</keyword>
<sequence length="108" mass="11684">MPCEQTPQQLTPGPSGTQWSEVSFHEPPNTMSHLFQAQVNPSTCQPETEVAPTQSMEEPFACPTTPASIIIIDNTPVGSSTPTLEIPPIALNPTMRLGRNLRTCNQPS</sequence>
<feature type="compositionally biased region" description="Polar residues" evidence="1">
    <location>
        <begin position="1"/>
        <end position="21"/>
    </location>
</feature>
<proteinExistence type="predicted"/>
<accession>A0A9Q3FJ26</accession>
<gene>
    <name evidence="2" type="ORF">O181_080663</name>
</gene>
<reference evidence="2" key="1">
    <citation type="submission" date="2021-03" db="EMBL/GenBank/DDBJ databases">
        <title>Draft genome sequence of rust myrtle Austropuccinia psidii MF-1, a brazilian biotype.</title>
        <authorList>
            <person name="Quecine M.C."/>
            <person name="Pachon D.M.R."/>
            <person name="Bonatelli M.L."/>
            <person name="Correr F.H."/>
            <person name="Franceschini L.M."/>
            <person name="Leite T.F."/>
            <person name="Margarido G.R.A."/>
            <person name="Almeida C.A."/>
            <person name="Ferrarezi J.A."/>
            <person name="Labate C.A."/>
        </authorList>
    </citation>
    <scope>NUCLEOTIDE SEQUENCE</scope>
    <source>
        <strain evidence="2">MF-1</strain>
    </source>
</reference>
<organism evidence="2 3">
    <name type="scientific">Austropuccinia psidii MF-1</name>
    <dbReference type="NCBI Taxonomy" id="1389203"/>
    <lineage>
        <taxon>Eukaryota</taxon>
        <taxon>Fungi</taxon>
        <taxon>Dikarya</taxon>
        <taxon>Basidiomycota</taxon>
        <taxon>Pucciniomycotina</taxon>
        <taxon>Pucciniomycetes</taxon>
        <taxon>Pucciniales</taxon>
        <taxon>Sphaerophragmiaceae</taxon>
        <taxon>Austropuccinia</taxon>
    </lineage>
</organism>
<dbReference type="Proteomes" id="UP000765509">
    <property type="component" value="Unassembled WGS sequence"/>
</dbReference>
<feature type="region of interest" description="Disordered" evidence="1">
    <location>
        <begin position="1"/>
        <end position="28"/>
    </location>
</feature>